<keyword evidence="3" id="KW-0479">Metal-binding</keyword>
<dbReference type="PANTHER" id="PTHR11566:SF21">
    <property type="entry name" value="DYNAMIN RELATED PROTEIN 1, ISOFORM A"/>
    <property type="match status" value="1"/>
</dbReference>
<dbReference type="Gene3D" id="2.60.120.10">
    <property type="entry name" value="Jelly Rolls"/>
    <property type="match status" value="1"/>
</dbReference>
<evidence type="ECO:0000256" key="8">
    <source>
        <dbReference type="ARBA" id="ARBA00024284"/>
    </source>
</evidence>
<comment type="similarity">
    <text evidence="9">Belongs to the TRAFAC class dynamin-like GTPase superfamily. Dynamin/Fzo/YdjA family.</text>
</comment>
<dbReference type="Pfam" id="PF00350">
    <property type="entry name" value="Dynamin_N"/>
    <property type="match status" value="1"/>
</dbReference>
<dbReference type="PANTHER" id="PTHR11566">
    <property type="entry name" value="DYNAMIN"/>
    <property type="match status" value="1"/>
</dbReference>
<dbReference type="InterPro" id="IPR045063">
    <property type="entry name" value="Dynamin_N"/>
</dbReference>
<dbReference type="InterPro" id="IPR019762">
    <property type="entry name" value="Dynamin_GTPase_CS"/>
</dbReference>
<comment type="similarity">
    <text evidence="1">Belongs to the cysteine dioxygenase family.</text>
</comment>
<dbReference type="EMBL" id="LHPG02000003">
    <property type="protein sequence ID" value="PRW60098.1"/>
    <property type="molecule type" value="Genomic_DNA"/>
</dbReference>
<evidence type="ECO:0000256" key="1">
    <source>
        <dbReference type="ARBA" id="ARBA00006622"/>
    </source>
</evidence>
<dbReference type="GO" id="GO:0016020">
    <property type="term" value="C:membrane"/>
    <property type="evidence" value="ECO:0007669"/>
    <property type="project" value="TreeGrafter"/>
</dbReference>
<dbReference type="InterPro" id="IPR011051">
    <property type="entry name" value="RmlC_Cupin_sf"/>
</dbReference>
<organism evidence="14 15">
    <name type="scientific">Chlorella sorokiniana</name>
    <name type="common">Freshwater green alga</name>
    <dbReference type="NCBI Taxonomy" id="3076"/>
    <lineage>
        <taxon>Eukaryota</taxon>
        <taxon>Viridiplantae</taxon>
        <taxon>Chlorophyta</taxon>
        <taxon>core chlorophytes</taxon>
        <taxon>Trebouxiophyceae</taxon>
        <taxon>Chlorellales</taxon>
        <taxon>Chlorellaceae</taxon>
        <taxon>Chlorella clade</taxon>
        <taxon>Chlorella</taxon>
    </lineage>
</organism>
<dbReference type="PROSITE" id="PS51388">
    <property type="entry name" value="GED"/>
    <property type="match status" value="1"/>
</dbReference>
<feature type="compositionally biased region" description="Low complexity" evidence="11">
    <location>
        <begin position="962"/>
        <end position="971"/>
    </location>
</feature>
<dbReference type="InterPro" id="IPR012864">
    <property type="entry name" value="PCO/ADO"/>
</dbReference>
<accession>A0A2P6U1B3</accession>
<dbReference type="STRING" id="3076.A0A2P6U1B3"/>
<evidence type="ECO:0000256" key="5">
    <source>
        <dbReference type="ARBA" id="ARBA00023002"/>
    </source>
</evidence>
<evidence type="ECO:0000256" key="4">
    <source>
        <dbReference type="ARBA" id="ARBA00022741"/>
    </source>
</evidence>
<evidence type="ECO:0000256" key="10">
    <source>
        <dbReference type="SAM" id="Coils"/>
    </source>
</evidence>
<dbReference type="GO" id="GO:0017172">
    <property type="term" value="F:cysteine dioxygenase activity"/>
    <property type="evidence" value="ECO:0007669"/>
    <property type="project" value="UniProtKB-EC"/>
</dbReference>
<dbReference type="OrthoDB" id="5061070at2759"/>
<feature type="region of interest" description="Disordered" evidence="11">
    <location>
        <begin position="1193"/>
        <end position="1216"/>
    </location>
</feature>
<keyword evidence="6" id="KW-0408">Iron</keyword>
<dbReference type="Pfam" id="PF02212">
    <property type="entry name" value="GED"/>
    <property type="match status" value="1"/>
</dbReference>
<evidence type="ECO:0000259" key="13">
    <source>
        <dbReference type="PROSITE" id="PS51718"/>
    </source>
</evidence>
<dbReference type="InterPro" id="IPR001401">
    <property type="entry name" value="Dynamin_GTPase"/>
</dbReference>
<keyword evidence="7 9" id="KW-0342">GTP-binding</keyword>
<dbReference type="FunFam" id="3.40.50.300:FF:001027">
    <property type="entry name" value="dynamin-related protein 3A"/>
    <property type="match status" value="1"/>
</dbReference>
<dbReference type="GO" id="GO:0005737">
    <property type="term" value="C:cytoplasm"/>
    <property type="evidence" value="ECO:0007669"/>
    <property type="project" value="TreeGrafter"/>
</dbReference>
<dbReference type="InterPro" id="IPR022812">
    <property type="entry name" value="Dynamin"/>
</dbReference>
<dbReference type="GO" id="GO:0003924">
    <property type="term" value="F:GTPase activity"/>
    <property type="evidence" value="ECO:0007669"/>
    <property type="project" value="InterPro"/>
</dbReference>
<reference evidence="14 15" key="1">
    <citation type="journal article" date="2018" name="Plant J.">
        <title>Genome sequences of Chlorella sorokiniana UTEX 1602 and Micractinium conductrix SAG 241.80: implications to maltose excretion by a green alga.</title>
        <authorList>
            <person name="Arriola M.B."/>
            <person name="Velmurugan N."/>
            <person name="Zhang Y."/>
            <person name="Plunkett M.H."/>
            <person name="Hondzo H."/>
            <person name="Barney B.M."/>
        </authorList>
    </citation>
    <scope>NUCLEOTIDE SEQUENCE [LARGE SCALE GENOMIC DNA]</scope>
    <source>
        <strain evidence="15">UTEX 1602</strain>
    </source>
</reference>
<feature type="domain" description="Dynamin-type G" evidence="13">
    <location>
        <begin position="411"/>
        <end position="698"/>
    </location>
</feature>
<dbReference type="GO" id="GO:0005525">
    <property type="term" value="F:GTP binding"/>
    <property type="evidence" value="ECO:0007669"/>
    <property type="project" value="UniProtKB-KW"/>
</dbReference>
<evidence type="ECO:0000256" key="11">
    <source>
        <dbReference type="SAM" id="MobiDB-lite"/>
    </source>
</evidence>
<dbReference type="SUPFAM" id="SSF52540">
    <property type="entry name" value="P-loop containing nucleoside triphosphate hydrolases"/>
    <property type="match status" value="1"/>
</dbReference>
<dbReference type="InterPro" id="IPR000375">
    <property type="entry name" value="Dynamin_stalk"/>
</dbReference>
<evidence type="ECO:0000259" key="12">
    <source>
        <dbReference type="PROSITE" id="PS51388"/>
    </source>
</evidence>
<dbReference type="SMART" id="SM00302">
    <property type="entry name" value="GED"/>
    <property type="match status" value="1"/>
</dbReference>
<name>A0A2P6U1B3_CHLSO</name>
<dbReference type="GO" id="GO:0046872">
    <property type="term" value="F:metal ion binding"/>
    <property type="evidence" value="ECO:0007669"/>
    <property type="project" value="UniProtKB-KW"/>
</dbReference>
<keyword evidence="15" id="KW-1185">Reference proteome</keyword>
<dbReference type="CDD" id="cd08771">
    <property type="entry name" value="DLP_1"/>
    <property type="match status" value="1"/>
</dbReference>
<keyword evidence="4 9" id="KW-0547">Nucleotide-binding</keyword>
<evidence type="ECO:0000313" key="15">
    <source>
        <dbReference type="Proteomes" id="UP000239899"/>
    </source>
</evidence>
<dbReference type="InterPro" id="IPR014710">
    <property type="entry name" value="RmlC-like_jellyroll"/>
</dbReference>
<evidence type="ECO:0000256" key="9">
    <source>
        <dbReference type="RuleBase" id="RU003932"/>
    </source>
</evidence>
<feature type="region of interest" description="Disordered" evidence="11">
    <location>
        <begin position="929"/>
        <end position="971"/>
    </location>
</feature>
<comment type="caution">
    <text evidence="14">The sequence shown here is derived from an EMBL/GenBank/DDBJ whole genome shotgun (WGS) entry which is preliminary data.</text>
</comment>
<dbReference type="InterPro" id="IPR030381">
    <property type="entry name" value="G_DYNAMIN_dom"/>
</dbReference>
<sequence length="1253" mass="133248">MGTPSQPVRKSRLQFVFDLAHATFSQGGLPTAAQIDALRRTLSQVPLEELGLQQEQQQEVASSSSSRSSSPGLSGGLTAAAAQQDQQAMDREAAADAARPPITYLLIYEDSRVSMGIFCLPARARIPLHNHPGMTVLSRVLYGRMHVCSYDWAQPEVGPDAPLPRRARVVLDATLTAGDQPAILFPSAGGNIHEFTALTDCAVLDLMSPPYSTDEGRDCTYYAVVEEGGQAQQQQQAALQAGVLLDSFEPPADFVINQGHYRGLQPRPKLLPFFQGSSPPRAGGRDLSPAEARAAAVKAAAAKAAAAACAAPPVLVTTGVPAIPQPSPPGSLSPLGSPPISSPVSEVTGVPKFGSLLDSGSGLDGSVGHAQLTPRGSHSVAFLASGSLGESIIPAINKLQDVFSQLSADVKLDLPQIAVVGSQSSGKSSVLEALVGRDFLPRGSNIVTRRPLILQLVKTQPAGGQYAEWGEFLHNPGKRFYDFDRIRQEILTETERVVGSNKGISEKPIRLKIYSPNVLTMTLVDLPGITRVPVGDQPSDIEARLRAMILEYIKAPSCLILAVSPANQDIVNSDALDMARQVDPEGRRTIGVLTKLDIMDRGTDAVAVLKNEAVPLALGFVGVVLRSQEDIANRRSMADARSAERAFFESHPEYMEVAPQTCFELHPEYMEVAPQCGVGHLARVLNTLLVDHIRGLLPSLRNKIEDAIAARRRELSMYGDAPPGSSSAARGGLLLTILDQYASRFSAMLDGRSEHMPVSELAGGARIRHIFQEIFNAGLEELDPTSELTDDDVRTAIKNSGGIKGSLLIPEAPFELLVRRAIERLLPPALQCKDFVHSELLRIASQCAPPEVKRFQILGSLLSEAVEEFISAGTSPAEQQIRNLVACELAYINTFQLVACELAYINTSHPQFIGGNRAIAQVLERRGVASGSEDEGGSTAGGANGRDATAPHKSKSTSALPAGGAQQAQRTGGLAAAAKAALRGVEPELFNPEDLLAATGGLGPDGDRAVTSGAAGVAASSPRPGLASIPNDAAQKGSWFSNWFGSTRGALDETASDPGADDGALRRPPPTLRVPKAVSDQEGVQVEVTRLLVASYFDIVRKNLQDGVPKALMHFMVNNVQRGLQQHLIRKLYREELFEAIMEERQDIAAKRNQCQEALRALRAAQATLEGLPAELLGRVNQSGRWSFKQMLADMPGGGGDGRSPPKADLNGVPGGFNRRLPAAAATQQQLSAAQKAAMQAVSLLSGGIAAHR</sequence>
<feature type="compositionally biased region" description="Low complexity" evidence="11">
    <location>
        <begin position="1009"/>
        <end position="1025"/>
    </location>
</feature>
<dbReference type="PROSITE" id="PS51718">
    <property type="entry name" value="G_DYNAMIN_2"/>
    <property type="match status" value="1"/>
</dbReference>
<protein>
    <recommendedName>
        <fullName evidence="2">cysteine dioxygenase</fullName>
        <ecNumber evidence="2">1.13.11.20</ecNumber>
    </recommendedName>
</protein>
<dbReference type="PRINTS" id="PR00195">
    <property type="entry name" value="DYNAMIN"/>
</dbReference>
<dbReference type="Gene3D" id="1.20.120.1240">
    <property type="entry name" value="Dynamin, middle domain"/>
    <property type="match status" value="1"/>
</dbReference>
<dbReference type="Proteomes" id="UP000239899">
    <property type="component" value="Unassembled WGS sequence"/>
</dbReference>
<evidence type="ECO:0000313" key="14">
    <source>
        <dbReference type="EMBL" id="PRW60098.1"/>
    </source>
</evidence>
<dbReference type="SMART" id="SM00053">
    <property type="entry name" value="DYNc"/>
    <property type="match status" value="1"/>
</dbReference>
<dbReference type="InterPro" id="IPR003130">
    <property type="entry name" value="GED"/>
</dbReference>
<dbReference type="Gene3D" id="3.40.50.300">
    <property type="entry name" value="P-loop containing nucleotide triphosphate hydrolases"/>
    <property type="match status" value="1"/>
</dbReference>
<dbReference type="GO" id="GO:0008017">
    <property type="term" value="F:microtubule binding"/>
    <property type="evidence" value="ECO:0007669"/>
    <property type="project" value="TreeGrafter"/>
</dbReference>
<dbReference type="AlphaFoldDB" id="A0A2P6U1B3"/>
<dbReference type="EC" id="1.13.11.20" evidence="2"/>
<evidence type="ECO:0000256" key="3">
    <source>
        <dbReference type="ARBA" id="ARBA00022723"/>
    </source>
</evidence>
<dbReference type="PROSITE" id="PS00410">
    <property type="entry name" value="G_DYNAMIN_1"/>
    <property type="match status" value="1"/>
</dbReference>
<dbReference type="Pfam" id="PF07847">
    <property type="entry name" value="PCO_ADO"/>
    <property type="match status" value="1"/>
</dbReference>
<feature type="region of interest" description="Disordered" evidence="11">
    <location>
        <begin position="1007"/>
        <end position="1032"/>
    </location>
</feature>
<gene>
    <name evidence="14" type="ORF">C2E21_1961</name>
</gene>
<dbReference type="SUPFAM" id="SSF51182">
    <property type="entry name" value="RmlC-like cupins"/>
    <property type="match status" value="1"/>
</dbReference>
<feature type="compositionally biased region" description="Low complexity" evidence="11">
    <location>
        <begin position="52"/>
        <end position="87"/>
    </location>
</feature>
<keyword evidence="5" id="KW-0560">Oxidoreductase</keyword>
<proteinExistence type="inferred from homology"/>
<evidence type="ECO:0000256" key="7">
    <source>
        <dbReference type="ARBA" id="ARBA00023134"/>
    </source>
</evidence>
<feature type="coiled-coil region" evidence="10">
    <location>
        <begin position="1134"/>
        <end position="1168"/>
    </location>
</feature>
<dbReference type="Pfam" id="PF01031">
    <property type="entry name" value="Dynamin_M"/>
    <property type="match status" value="2"/>
</dbReference>
<keyword evidence="10" id="KW-0175">Coiled coil</keyword>
<dbReference type="GO" id="GO:0070483">
    <property type="term" value="P:detection of hypoxia"/>
    <property type="evidence" value="ECO:0007669"/>
    <property type="project" value="UniProtKB-ARBA"/>
</dbReference>
<evidence type="ECO:0000256" key="2">
    <source>
        <dbReference type="ARBA" id="ARBA00013133"/>
    </source>
</evidence>
<feature type="domain" description="GED" evidence="12">
    <location>
        <begin position="1086"/>
        <end position="1177"/>
    </location>
</feature>
<evidence type="ECO:0000256" key="6">
    <source>
        <dbReference type="ARBA" id="ARBA00023004"/>
    </source>
</evidence>
<dbReference type="InterPro" id="IPR020850">
    <property type="entry name" value="GED_dom"/>
</dbReference>
<comment type="catalytic activity">
    <reaction evidence="8">
        <text>L-cysteine + O2 = 3-sulfino-L-alanine + H(+)</text>
        <dbReference type="Rhea" id="RHEA:20441"/>
        <dbReference type="ChEBI" id="CHEBI:15378"/>
        <dbReference type="ChEBI" id="CHEBI:15379"/>
        <dbReference type="ChEBI" id="CHEBI:35235"/>
        <dbReference type="ChEBI" id="CHEBI:61085"/>
        <dbReference type="EC" id="1.13.11.20"/>
    </reaction>
    <physiologicalReaction direction="left-to-right" evidence="8">
        <dbReference type="Rhea" id="RHEA:20442"/>
    </physiologicalReaction>
</comment>
<feature type="region of interest" description="Disordered" evidence="11">
    <location>
        <begin position="1050"/>
        <end position="1075"/>
    </location>
</feature>
<dbReference type="InterPro" id="IPR027417">
    <property type="entry name" value="P-loop_NTPase"/>
</dbReference>
<dbReference type="CDD" id="cd20289">
    <property type="entry name" value="cupin_ADO"/>
    <property type="match status" value="1"/>
</dbReference>
<dbReference type="GO" id="GO:0005874">
    <property type="term" value="C:microtubule"/>
    <property type="evidence" value="ECO:0007669"/>
    <property type="project" value="TreeGrafter"/>
</dbReference>
<feature type="region of interest" description="Disordered" evidence="11">
    <location>
        <begin position="52"/>
        <end position="95"/>
    </location>
</feature>